<dbReference type="InterPro" id="IPR030931">
    <property type="entry name" value="Group_II_RT_mat"/>
</dbReference>
<dbReference type="EMBL" id="FNJI01000004">
    <property type="protein sequence ID" value="SDO67596.1"/>
    <property type="molecule type" value="Genomic_DNA"/>
</dbReference>
<dbReference type="PANTHER" id="PTHR34047:SF8">
    <property type="entry name" value="PROTEIN YKFC"/>
    <property type="match status" value="1"/>
</dbReference>
<sequence>MQIRQADKHMQTSLRGIAKRGKEDPKHQFGNLYSLLNSKNLTWCFPQMNRKAAPGVDAVDWTAFTADLSGNVSNLATSLKGKRYKAKLVRRRNIPKPGGKQRPLGIPVIGDKLVQTAAALILSAIYEQDFLSCSHGYRRGKGPQRAALELSQRLHRGRFGWVVDADIKGFFDHIDHDWLLKMLEQRINDQAFLGLIRKWLKAGILEEDGQVIYPTTGTPQGGVISAVLANIYLHYALDLWFEKIVKPRCKGDVMPMRFADDFVCCFQYREDERRFSKVLGKRLGKFKLELSLEKTQVIKLTRFETKDNRSFTFLGFEFRWGLSRTGKPLVMMRTSKKKFRLALAAILSWIKKDRSKVGTAALFTKLCQKLQGHFNYYGVRGNYDLLYKFYRLACLTVFKWLNRRTQKKSCNWTGFKEMLSYFKVPRPRIIGYWK</sequence>
<reference evidence="3 4" key="1">
    <citation type="submission" date="2016-10" db="EMBL/GenBank/DDBJ databases">
        <authorList>
            <person name="de Groot N.N."/>
        </authorList>
    </citation>
    <scope>NUCLEOTIDE SEQUENCE [LARGE SCALE GENOMIC DNA]</scope>
    <source>
        <strain evidence="3 4">DSM 12130</strain>
    </source>
</reference>
<keyword evidence="3" id="KW-0695">RNA-directed DNA polymerase</keyword>
<proteinExistence type="inferred from homology"/>
<dbReference type="RefSeq" id="WP_218121714.1">
    <property type="nucleotide sequence ID" value="NZ_FNJI01000004.1"/>
</dbReference>
<dbReference type="CDD" id="cd01651">
    <property type="entry name" value="RT_G2_intron"/>
    <property type="match status" value="1"/>
</dbReference>
<dbReference type="PROSITE" id="PS50878">
    <property type="entry name" value="RT_POL"/>
    <property type="match status" value="1"/>
</dbReference>
<dbReference type="PANTHER" id="PTHR34047">
    <property type="entry name" value="NUCLEAR INTRON MATURASE 1, MITOCHONDRIAL-RELATED"/>
    <property type="match status" value="1"/>
</dbReference>
<keyword evidence="3" id="KW-0548">Nucleotidyltransferase</keyword>
<dbReference type="InterPro" id="IPR043502">
    <property type="entry name" value="DNA/RNA_pol_sf"/>
</dbReference>
<comment type="similarity">
    <text evidence="1">Belongs to the bacterial reverse transcriptase family.</text>
</comment>
<protein>
    <submittedName>
        <fullName evidence="3">Group II intron reverse transcriptase/maturase</fullName>
    </submittedName>
</protein>
<dbReference type="NCBIfam" id="TIGR04416">
    <property type="entry name" value="group_II_RT_mat"/>
    <property type="match status" value="1"/>
</dbReference>
<evidence type="ECO:0000259" key="2">
    <source>
        <dbReference type="PROSITE" id="PS50878"/>
    </source>
</evidence>
<dbReference type="Pfam" id="PF00078">
    <property type="entry name" value="RVT_1"/>
    <property type="match status" value="1"/>
</dbReference>
<evidence type="ECO:0000256" key="1">
    <source>
        <dbReference type="ARBA" id="ARBA00034120"/>
    </source>
</evidence>
<accession>A0A1H0LHQ1</accession>
<dbReference type="GO" id="GO:0003964">
    <property type="term" value="F:RNA-directed DNA polymerase activity"/>
    <property type="evidence" value="ECO:0007669"/>
    <property type="project" value="UniProtKB-KW"/>
</dbReference>
<feature type="domain" description="Reverse transcriptase" evidence="2">
    <location>
        <begin position="75"/>
        <end position="318"/>
    </location>
</feature>
<dbReference type="InterPro" id="IPR051083">
    <property type="entry name" value="GrpII_Intron_Splice-Mob/Def"/>
</dbReference>
<keyword evidence="3" id="KW-0808">Transferase</keyword>
<dbReference type="STRING" id="91360.SAMN05660330_00803"/>
<name>A0A1H0LHQ1_9BACT</name>
<evidence type="ECO:0000313" key="4">
    <source>
        <dbReference type="Proteomes" id="UP000199073"/>
    </source>
</evidence>
<dbReference type="SUPFAM" id="SSF56672">
    <property type="entry name" value="DNA/RNA polymerases"/>
    <property type="match status" value="1"/>
</dbReference>
<dbReference type="InterPro" id="IPR000477">
    <property type="entry name" value="RT_dom"/>
</dbReference>
<keyword evidence="4" id="KW-1185">Reference proteome</keyword>
<dbReference type="AlphaFoldDB" id="A0A1H0LHQ1"/>
<organism evidence="3 4">
    <name type="scientific">Desulforhopalus singaporensis</name>
    <dbReference type="NCBI Taxonomy" id="91360"/>
    <lineage>
        <taxon>Bacteria</taxon>
        <taxon>Pseudomonadati</taxon>
        <taxon>Thermodesulfobacteriota</taxon>
        <taxon>Desulfobulbia</taxon>
        <taxon>Desulfobulbales</taxon>
        <taxon>Desulfocapsaceae</taxon>
        <taxon>Desulforhopalus</taxon>
    </lineage>
</organism>
<dbReference type="Proteomes" id="UP000199073">
    <property type="component" value="Unassembled WGS sequence"/>
</dbReference>
<gene>
    <name evidence="3" type="ORF">SAMN05660330_00803</name>
</gene>
<evidence type="ECO:0000313" key="3">
    <source>
        <dbReference type="EMBL" id="SDO67596.1"/>
    </source>
</evidence>